<evidence type="ECO:0000256" key="3">
    <source>
        <dbReference type="ARBA" id="ARBA00022989"/>
    </source>
</evidence>
<dbReference type="OrthoDB" id="742098at2"/>
<evidence type="ECO:0000256" key="2">
    <source>
        <dbReference type="ARBA" id="ARBA00022692"/>
    </source>
</evidence>
<evidence type="ECO:0000256" key="1">
    <source>
        <dbReference type="ARBA" id="ARBA00004141"/>
    </source>
</evidence>
<dbReference type="PANTHER" id="PTHR37422:SF23">
    <property type="entry name" value="TEICHURONIC ACID BIOSYNTHESIS PROTEIN TUAE"/>
    <property type="match status" value="1"/>
</dbReference>
<dbReference type="InterPro" id="IPR051533">
    <property type="entry name" value="WaaL-like"/>
</dbReference>
<evidence type="ECO:0000313" key="8">
    <source>
        <dbReference type="Proteomes" id="UP000266292"/>
    </source>
</evidence>
<dbReference type="RefSeq" id="WP_025604488.1">
    <property type="nucleotide sequence ID" value="NZ_CP021235.1"/>
</dbReference>
<keyword evidence="4 5" id="KW-0472">Membrane</keyword>
<dbReference type="KEGG" id="pact:CA264_03065"/>
<dbReference type="EMBL" id="CP021235">
    <property type="protein sequence ID" value="ARS34504.1"/>
    <property type="molecule type" value="Genomic_DNA"/>
</dbReference>
<feature type="transmembrane region" description="Helical" evidence="5">
    <location>
        <begin position="7"/>
        <end position="24"/>
    </location>
</feature>
<proteinExistence type="predicted"/>
<keyword evidence="3 5" id="KW-1133">Transmembrane helix</keyword>
<feature type="transmembrane region" description="Helical" evidence="5">
    <location>
        <begin position="227"/>
        <end position="249"/>
    </location>
</feature>
<comment type="subcellular location">
    <subcellularLocation>
        <location evidence="1">Membrane</location>
        <topology evidence="1">Multi-pass membrane protein</topology>
    </subcellularLocation>
</comment>
<sequence length="438" mass="51017">MKINYSVIFTIPLLMVMFLDPMYLELISGDNENTLGAILNVLVKLNTGVAFLYSVYRFKTMSPFMRFVFVLVTIYLFGMILESYYKYSSFLIYPHVFQRLLLFYFVFFIYTFYKNNDYLQLRHIINIILIGFVLNIVLIHPEALSIASFTNHERGVNASTMYMIVIPFLYFASKYLFEGGAYNLMMSFLVVFAIIFFQHRTIWVCMTGIMAVYVYLVKFKASKPVNFGKLIPIAFVMVVLGIVSSAFLFSTHPEIITKIQENFSDIENASEQGTGGWRYNQFLSYLPFIQDNFLMGMRFEGFELPIQFYRDDIDAPVFEDGNGHHFHSFYVDVLFYIGFVGMAMFMMMQIYAVKKGFTRKSLDEKQIVILAFITSGFVYGISYILPFFFYAFLGLALAYMEQQPETHSFILESARRRKKKLQSLRSTKTSSNHTVTSY</sequence>
<reference evidence="8" key="1">
    <citation type="submission" date="2017-05" db="EMBL/GenBank/DDBJ databases">
        <authorList>
            <person name="Ray J."/>
            <person name="Price M."/>
            <person name="Deutschbauer A."/>
        </authorList>
    </citation>
    <scope>NUCLEOTIDE SEQUENCE [LARGE SCALE GENOMIC DNA]</scope>
    <source>
        <strain evidence="8">DSM 19842</strain>
    </source>
</reference>
<feature type="transmembrane region" description="Helical" evidence="5">
    <location>
        <begin position="160"/>
        <end position="177"/>
    </location>
</feature>
<accession>A0A1X9YNT9</accession>
<dbReference type="STRING" id="709015.GCA_000472485_00607"/>
<keyword evidence="8" id="KW-1185">Reference proteome</keyword>
<dbReference type="InterPro" id="IPR007016">
    <property type="entry name" value="O-antigen_ligase-rel_domated"/>
</dbReference>
<gene>
    <name evidence="7" type="ORF">CA264_03065</name>
</gene>
<organism evidence="7 8">
    <name type="scientific">Pontibacter actiniarum</name>
    <dbReference type="NCBI Taxonomy" id="323450"/>
    <lineage>
        <taxon>Bacteria</taxon>
        <taxon>Pseudomonadati</taxon>
        <taxon>Bacteroidota</taxon>
        <taxon>Cytophagia</taxon>
        <taxon>Cytophagales</taxon>
        <taxon>Hymenobacteraceae</taxon>
        <taxon>Pontibacter</taxon>
    </lineage>
</organism>
<evidence type="ECO:0000256" key="4">
    <source>
        <dbReference type="ARBA" id="ARBA00023136"/>
    </source>
</evidence>
<feature type="domain" description="O-antigen ligase-related" evidence="6">
    <location>
        <begin position="186"/>
        <end position="346"/>
    </location>
</feature>
<evidence type="ECO:0000259" key="6">
    <source>
        <dbReference type="Pfam" id="PF04932"/>
    </source>
</evidence>
<feature type="transmembrane region" description="Helical" evidence="5">
    <location>
        <begin position="91"/>
        <end position="112"/>
    </location>
</feature>
<feature type="transmembrane region" description="Helical" evidence="5">
    <location>
        <begin position="36"/>
        <end position="55"/>
    </location>
</feature>
<dbReference type="PANTHER" id="PTHR37422">
    <property type="entry name" value="TEICHURONIC ACID BIOSYNTHESIS PROTEIN TUAE"/>
    <property type="match status" value="1"/>
</dbReference>
<feature type="transmembrane region" description="Helical" evidence="5">
    <location>
        <begin position="124"/>
        <end position="140"/>
    </location>
</feature>
<dbReference type="AlphaFoldDB" id="A0A1X9YNT9"/>
<feature type="transmembrane region" description="Helical" evidence="5">
    <location>
        <begin position="189"/>
        <end position="215"/>
    </location>
</feature>
<name>A0A1X9YNT9_9BACT</name>
<feature type="transmembrane region" description="Helical" evidence="5">
    <location>
        <begin position="367"/>
        <end position="393"/>
    </location>
</feature>
<dbReference type="Proteomes" id="UP000266292">
    <property type="component" value="Chromosome"/>
</dbReference>
<feature type="transmembrane region" description="Helical" evidence="5">
    <location>
        <begin position="67"/>
        <end position="85"/>
    </location>
</feature>
<evidence type="ECO:0000256" key="5">
    <source>
        <dbReference type="SAM" id="Phobius"/>
    </source>
</evidence>
<feature type="transmembrane region" description="Helical" evidence="5">
    <location>
        <begin position="333"/>
        <end position="352"/>
    </location>
</feature>
<keyword evidence="2 5" id="KW-0812">Transmembrane</keyword>
<evidence type="ECO:0000313" key="7">
    <source>
        <dbReference type="EMBL" id="ARS34504.1"/>
    </source>
</evidence>
<dbReference type="GO" id="GO:0016020">
    <property type="term" value="C:membrane"/>
    <property type="evidence" value="ECO:0007669"/>
    <property type="project" value="UniProtKB-SubCell"/>
</dbReference>
<protein>
    <recommendedName>
        <fullName evidence="6">O-antigen ligase-related domain-containing protein</fullName>
    </recommendedName>
</protein>
<dbReference type="Pfam" id="PF04932">
    <property type="entry name" value="Wzy_C"/>
    <property type="match status" value="1"/>
</dbReference>